<protein>
    <submittedName>
        <fullName evidence="2">PEP-CTERM sorting domain-containing protein</fullName>
    </submittedName>
</protein>
<organism evidence="2 3">
    <name type="scientific">Agarivorans aestuarii</name>
    <dbReference type="NCBI Taxonomy" id="1563703"/>
    <lineage>
        <taxon>Bacteria</taxon>
        <taxon>Pseudomonadati</taxon>
        <taxon>Pseudomonadota</taxon>
        <taxon>Gammaproteobacteria</taxon>
        <taxon>Alteromonadales</taxon>
        <taxon>Alteromonadaceae</taxon>
        <taxon>Agarivorans</taxon>
    </lineage>
</organism>
<dbReference type="EMBL" id="JAYDYW010000011">
    <property type="protein sequence ID" value="MEE1675179.1"/>
    <property type="molecule type" value="Genomic_DNA"/>
</dbReference>
<dbReference type="Proteomes" id="UP001310248">
    <property type="component" value="Unassembled WGS sequence"/>
</dbReference>
<feature type="signal peptide" evidence="1">
    <location>
        <begin position="1"/>
        <end position="24"/>
    </location>
</feature>
<feature type="chain" id="PRO_5046748087" evidence="1">
    <location>
        <begin position="25"/>
        <end position="255"/>
    </location>
</feature>
<reference evidence="3" key="1">
    <citation type="submission" date="2023-07" db="EMBL/GenBank/DDBJ databases">
        <title>Draft genome sequence of Agarivorans aestuarii strain ZMCS4, a CAZymes producing bacteria isolated from the marine brown algae Clodostephus spongiosus.</title>
        <authorList>
            <person name="Lorente B."/>
            <person name="Cabral C."/>
            <person name="Frias J."/>
            <person name="Faria J."/>
            <person name="Toubarro D."/>
        </authorList>
    </citation>
    <scope>NUCLEOTIDE SEQUENCE [LARGE SCALE GENOMIC DNA]</scope>
    <source>
        <strain evidence="3">ZMCS4</strain>
    </source>
</reference>
<evidence type="ECO:0000313" key="3">
    <source>
        <dbReference type="Proteomes" id="UP001310248"/>
    </source>
</evidence>
<sequence length="255" mass="27531">MRIIKASMVSIGLGLLLLTQSAIATVMYDQNVTSDVIFGSGNANGAFTVDRQNGIELGLRAKLRFDEFNNPQNIFNSNGDGTYQFDNIAPPTGFDFAPGSLATAIWNFEWSINSNFDGNGGTLDSLSYLLEIDFDPSASTNFLGFDPVNVPNSDNALGDNSTANGDGLVDSGNYASLLSVYNLAQNSWNMEFATGDFISTEVGIYDFVLTAFGPQDEVLARTSMQVINTTVAEPQTLLIMLLSLAGLAWVRRQRS</sequence>
<keyword evidence="1" id="KW-0732">Signal</keyword>
<keyword evidence="3" id="KW-1185">Reference proteome</keyword>
<proteinExistence type="predicted"/>
<dbReference type="RefSeq" id="WP_329776134.1">
    <property type="nucleotide sequence ID" value="NZ_JAYDYW010000011.1"/>
</dbReference>
<comment type="caution">
    <text evidence="2">The sequence shown here is derived from an EMBL/GenBank/DDBJ whole genome shotgun (WGS) entry which is preliminary data.</text>
</comment>
<evidence type="ECO:0000313" key="2">
    <source>
        <dbReference type="EMBL" id="MEE1675179.1"/>
    </source>
</evidence>
<gene>
    <name evidence="2" type="ORF">SNR37_000504</name>
</gene>
<name>A0ABU7G6X9_9ALTE</name>
<evidence type="ECO:0000256" key="1">
    <source>
        <dbReference type="SAM" id="SignalP"/>
    </source>
</evidence>
<accession>A0ABU7G6X9</accession>